<evidence type="ECO:0008006" key="5">
    <source>
        <dbReference type="Google" id="ProtNLM"/>
    </source>
</evidence>
<evidence type="ECO:0000313" key="3">
    <source>
        <dbReference type="EMBL" id="MBP2373543.1"/>
    </source>
</evidence>
<evidence type="ECO:0000256" key="1">
    <source>
        <dbReference type="SAM" id="Phobius"/>
    </source>
</evidence>
<reference evidence="3 4" key="1">
    <citation type="submission" date="2021-03" db="EMBL/GenBank/DDBJ databases">
        <title>Sequencing the genomes of 1000 actinobacteria strains.</title>
        <authorList>
            <person name="Klenk H.-P."/>
        </authorList>
    </citation>
    <scope>NUCLEOTIDE SEQUENCE [LARGE SCALE GENOMIC DNA]</scope>
    <source>
        <strain evidence="3 4">DSM 15454</strain>
    </source>
</reference>
<sequence length="136" mass="14269">MSENQVAVLLCAALAVAFAWAVRAANGTVERGSSGVDPAMGIRTTATMHCEECWDTGHRAAAEPLRRMRLPVALFGLAALPAALLEPVIGPAPAWIAVIAGWIWAMAAVFAALRAANAAARELHPPSSPSEVHRPR</sequence>
<feature type="transmembrane region" description="Helical" evidence="1">
    <location>
        <begin position="94"/>
        <end position="113"/>
    </location>
</feature>
<dbReference type="RefSeq" id="WP_209906716.1">
    <property type="nucleotide sequence ID" value="NZ_BAAAMI010000005.1"/>
</dbReference>
<keyword evidence="2" id="KW-0732">Signal</keyword>
<protein>
    <recommendedName>
        <fullName evidence="5">DUF1360 domain-containing protein</fullName>
    </recommendedName>
</protein>
<gene>
    <name evidence="3" type="ORF">JOF46_001455</name>
</gene>
<dbReference type="EMBL" id="JAGIOE010000001">
    <property type="protein sequence ID" value="MBP2373543.1"/>
    <property type="molecule type" value="Genomic_DNA"/>
</dbReference>
<accession>A0ABS4WBI6</accession>
<keyword evidence="1" id="KW-0472">Membrane</keyword>
<keyword evidence="1" id="KW-1133">Transmembrane helix</keyword>
<feature type="chain" id="PRO_5046660219" description="DUF1360 domain-containing protein" evidence="2">
    <location>
        <begin position="25"/>
        <end position="136"/>
    </location>
</feature>
<feature type="signal peptide" evidence="2">
    <location>
        <begin position="1"/>
        <end position="24"/>
    </location>
</feature>
<comment type="caution">
    <text evidence="3">The sequence shown here is derived from an EMBL/GenBank/DDBJ whole genome shotgun (WGS) entry which is preliminary data.</text>
</comment>
<keyword evidence="1" id="KW-0812">Transmembrane</keyword>
<organism evidence="3 4">
    <name type="scientific">Paeniglutamicibacter psychrophenolicus</name>
    <dbReference type="NCBI Taxonomy" id="257454"/>
    <lineage>
        <taxon>Bacteria</taxon>
        <taxon>Bacillati</taxon>
        <taxon>Actinomycetota</taxon>
        <taxon>Actinomycetes</taxon>
        <taxon>Micrococcales</taxon>
        <taxon>Micrococcaceae</taxon>
        <taxon>Paeniglutamicibacter</taxon>
    </lineage>
</organism>
<keyword evidence="4" id="KW-1185">Reference proteome</keyword>
<evidence type="ECO:0000313" key="4">
    <source>
        <dbReference type="Proteomes" id="UP000766570"/>
    </source>
</evidence>
<evidence type="ECO:0000256" key="2">
    <source>
        <dbReference type="SAM" id="SignalP"/>
    </source>
</evidence>
<proteinExistence type="predicted"/>
<dbReference type="Proteomes" id="UP000766570">
    <property type="component" value="Unassembled WGS sequence"/>
</dbReference>
<name>A0ABS4WBI6_9MICC</name>